<dbReference type="RefSeq" id="XP_002507080.1">
    <property type="nucleotide sequence ID" value="XM_002507034.1"/>
</dbReference>
<keyword evidence="2" id="KW-1185">Reference proteome</keyword>
<dbReference type="AlphaFoldDB" id="C1FD64"/>
<accession>C1FD64</accession>
<dbReference type="GO" id="GO:0019185">
    <property type="term" value="C:snRNA-activating protein complex"/>
    <property type="evidence" value="ECO:0007669"/>
    <property type="project" value="TreeGrafter"/>
</dbReference>
<dbReference type="InParanoid" id="C1FD64"/>
<dbReference type="EMBL" id="CP001574">
    <property type="protein sequence ID" value="ACO68338.1"/>
    <property type="molecule type" value="Genomic_DNA"/>
</dbReference>
<sequence length="283" mass="32623">MRGHRGLAVAKNILNLDLRRLILEHARVHESDLSLMSFKRSWKSRSLSFIHNCRLLEHSVGRHIQNLYDAALSHVFRNGASLEERVAGLFAIYFVYFTQHTTPRVRIQLSRTHLEGLSSFIGHLKKLSRAEDAIFVVKLLSQEDAFTFGMLMRKEINLVSFKQQDAILERTRKQNISYRKDKVSRVHKVASHIIVNGLSTGSSRVKNASRIGLDRLRNTRIPNTFPHICKASEAYLEIWRSLKDANLKHLQADLESSDRTKGVHEVIARQLLKNDEKLLFLLK</sequence>
<dbReference type="GO" id="GO:0043565">
    <property type="term" value="F:sequence-specific DNA binding"/>
    <property type="evidence" value="ECO:0007669"/>
    <property type="project" value="TreeGrafter"/>
</dbReference>
<dbReference type="GO" id="GO:0042795">
    <property type="term" value="P:snRNA transcription by RNA polymerase II"/>
    <property type="evidence" value="ECO:0007669"/>
    <property type="project" value="TreeGrafter"/>
</dbReference>
<dbReference type="GO" id="GO:0042796">
    <property type="term" value="P:snRNA transcription by RNA polymerase III"/>
    <property type="evidence" value="ECO:0007669"/>
    <property type="project" value="TreeGrafter"/>
</dbReference>
<gene>
    <name evidence="1" type="primary">GLP1</name>
    <name evidence="1" type="ORF">MICPUN_114061</name>
</gene>
<evidence type="ECO:0000313" key="1">
    <source>
        <dbReference type="EMBL" id="ACO68338.1"/>
    </source>
</evidence>
<dbReference type="KEGG" id="mis:MICPUN_114061"/>
<dbReference type="InterPro" id="IPR019188">
    <property type="entry name" value="SNAPC1"/>
</dbReference>
<organism evidence="1 2">
    <name type="scientific">Micromonas commoda (strain RCC299 / NOUM17 / CCMP2709)</name>
    <name type="common">Picoplanktonic green alga</name>
    <dbReference type="NCBI Taxonomy" id="296587"/>
    <lineage>
        <taxon>Eukaryota</taxon>
        <taxon>Viridiplantae</taxon>
        <taxon>Chlorophyta</taxon>
        <taxon>Mamiellophyceae</taxon>
        <taxon>Mamiellales</taxon>
        <taxon>Mamiellaceae</taxon>
        <taxon>Micromonas</taxon>
    </lineage>
</organism>
<proteinExistence type="predicted"/>
<dbReference type="Proteomes" id="UP000002009">
    <property type="component" value="Chromosome 1"/>
</dbReference>
<dbReference type="Pfam" id="PF09808">
    <property type="entry name" value="SNAPC1"/>
    <property type="match status" value="1"/>
</dbReference>
<dbReference type="PANTHER" id="PTHR15131">
    <property type="entry name" value="SMALL NUCLEAR RNA ACTIVATING COMPLEX, POLYPEPTIDE 1"/>
    <property type="match status" value="1"/>
</dbReference>
<dbReference type="GeneID" id="8250396"/>
<protein>
    <submittedName>
        <fullName evidence="1">Uncharacterized protein</fullName>
    </submittedName>
</protein>
<dbReference type="PANTHER" id="PTHR15131:SF3">
    <property type="entry name" value="SNRNA-ACTIVATING PROTEIN COMPLEX SUBUNIT 1"/>
    <property type="match status" value="1"/>
</dbReference>
<name>C1FD64_MICCC</name>
<evidence type="ECO:0000313" key="2">
    <source>
        <dbReference type="Proteomes" id="UP000002009"/>
    </source>
</evidence>
<reference evidence="1 2" key="1">
    <citation type="journal article" date="2009" name="Science">
        <title>Green evolution and dynamic adaptations revealed by genomes of the marine picoeukaryotes Micromonas.</title>
        <authorList>
            <person name="Worden A.Z."/>
            <person name="Lee J.H."/>
            <person name="Mock T."/>
            <person name="Rouze P."/>
            <person name="Simmons M.P."/>
            <person name="Aerts A.L."/>
            <person name="Allen A.E."/>
            <person name="Cuvelier M.L."/>
            <person name="Derelle E."/>
            <person name="Everett M.V."/>
            <person name="Foulon E."/>
            <person name="Grimwood J."/>
            <person name="Gundlach H."/>
            <person name="Henrissat B."/>
            <person name="Napoli C."/>
            <person name="McDonald S.M."/>
            <person name="Parker M.S."/>
            <person name="Rombauts S."/>
            <person name="Salamov A."/>
            <person name="Von Dassow P."/>
            <person name="Badger J.H."/>
            <person name="Coutinho P.M."/>
            <person name="Demir E."/>
            <person name="Dubchak I."/>
            <person name="Gentemann C."/>
            <person name="Eikrem W."/>
            <person name="Gready J.E."/>
            <person name="John U."/>
            <person name="Lanier W."/>
            <person name="Lindquist E.A."/>
            <person name="Lucas S."/>
            <person name="Mayer K.F."/>
            <person name="Moreau H."/>
            <person name="Not F."/>
            <person name="Otillar R."/>
            <person name="Panaud O."/>
            <person name="Pangilinan J."/>
            <person name="Paulsen I."/>
            <person name="Piegu B."/>
            <person name="Poliakov A."/>
            <person name="Robbens S."/>
            <person name="Schmutz J."/>
            <person name="Toulza E."/>
            <person name="Wyss T."/>
            <person name="Zelensky A."/>
            <person name="Zhou K."/>
            <person name="Armbrust E.V."/>
            <person name="Bhattacharya D."/>
            <person name="Goodenough U.W."/>
            <person name="Van de Peer Y."/>
            <person name="Grigoriev I.V."/>
        </authorList>
    </citation>
    <scope>NUCLEOTIDE SEQUENCE [LARGE SCALE GENOMIC DNA]</scope>
    <source>
        <strain evidence="2">RCC299 / NOUM17</strain>
    </source>
</reference>